<name>A0A344PP51_9RHOB</name>
<evidence type="ECO:0000259" key="2">
    <source>
        <dbReference type="Pfam" id="PF00892"/>
    </source>
</evidence>
<evidence type="ECO:0000256" key="1">
    <source>
        <dbReference type="SAM" id="Phobius"/>
    </source>
</evidence>
<evidence type="ECO:0000313" key="4">
    <source>
        <dbReference type="Proteomes" id="UP000252023"/>
    </source>
</evidence>
<feature type="transmembrane region" description="Helical" evidence="1">
    <location>
        <begin position="198"/>
        <end position="221"/>
    </location>
</feature>
<sequence>MAGLLLLLGSVFVFTMMDATAKHLTQTYNPGLVVWARFAGNFLIVMAIFGPRLRSTLRSVRPWVQLFRGLTQLVSVVMFFTAITFIGLAEATAIMDVNPVLITLFAALFLGERIGPRRIAGIAVALVGAMIIIRPGSGVLHPAAILPMIGAVSYAAGAILTRMSRADSTRTSVLWSALIGTTATTLILPFVWEPIALGDLWAFALLGVFGTIAQTMIIRAFAMAEASAIAPFGYTGLIWAGVWGWLFWGTIPDAWTLIGAALIVGAGLYIWTREAQSARASQRTAAA</sequence>
<dbReference type="Proteomes" id="UP000252023">
    <property type="component" value="Chromosome"/>
</dbReference>
<feature type="domain" description="EamA" evidence="2">
    <location>
        <begin position="143"/>
        <end position="267"/>
    </location>
</feature>
<dbReference type="SUPFAM" id="SSF103481">
    <property type="entry name" value="Multidrug resistance efflux transporter EmrE"/>
    <property type="match status" value="2"/>
</dbReference>
<dbReference type="Pfam" id="PF00892">
    <property type="entry name" value="EamA"/>
    <property type="match status" value="2"/>
</dbReference>
<dbReference type="PANTHER" id="PTHR22911">
    <property type="entry name" value="ACYL-MALONYL CONDENSING ENZYME-RELATED"/>
    <property type="match status" value="1"/>
</dbReference>
<organism evidence="3 4">
    <name type="scientific">Paracoccus suum</name>
    <dbReference type="NCBI Taxonomy" id="2259340"/>
    <lineage>
        <taxon>Bacteria</taxon>
        <taxon>Pseudomonadati</taxon>
        <taxon>Pseudomonadota</taxon>
        <taxon>Alphaproteobacteria</taxon>
        <taxon>Rhodobacterales</taxon>
        <taxon>Paracoccaceae</taxon>
        <taxon>Paracoccus</taxon>
    </lineage>
</organism>
<feature type="transmembrane region" description="Helical" evidence="1">
    <location>
        <begin position="228"/>
        <end position="248"/>
    </location>
</feature>
<dbReference type="OrthoDB" id="9812899at2"/>
<accession>A0A344PP51</accession>
<proteinExistence type="predicted"/>
<keyword evidence="1" id="KW-0472">Membrane</keyword>
<feature type="domain" description="EamA" evidence="2">
    <location>
        <begin position="2"/>
        <end position="133"/>
    </location>
</feature>
<keyword evidence="1" id="KW-1133">Transmembrane helix</keyword>
<dbReference type="GO" id="GO:0016020">
    <property type="term" value="C:membrane"/>
    <property type="evidence" value="ECO:0007669"/>
    <property type="project" value="InterPro"/>
</dbReference>
<feature type="transmembrane region" description="Helical" evidence="1">
    <location>
        <begin position="254"/>
        <end position="272"/>
    </location>
</feature>
<evidence type="ECO:0000313" key="3">
    <source>
        <dbReference type="EMBL" id="AXC51156.1"/>
    </source>
</evidence>
<keyword evidence="4" id="KW-1185">Reference proteome</keyword>
<dbReference type="AlphaFoldDB" id="A0A344PP51"/>
<feature type="transmembrane region" description="Helical" evidence="1">
    <location>
        <begin position="173"/>
        <end position="192"/>
    </location>
</feature>
<dbReference type="InterPro" id="IPR037185">
    <property type="entry name" value="EmrE-like"/>
</dbReference>
<reference evidence="4" key="1">
    <citation type="submission" date="2018-07" db="EMBL/GenBank/DDBJ databases">
        <title>Genome sequencing of Paracoccus sp. SC2-6.</title>
        <authorList>
            <person name="Heo J."/>
            <person name="Kim S.-J."/>
            <person name="Kwon S.-W."/>
        </authorList>
    </citation>
    <scope>NUCLEOTIDE SEQUENCE [LARGE SCALE GENOMIC DNA]</scope>
    <source>
        <strain evidence="4">SC2-6</strain>
    </source>
</reference>
<gene>
    <name evidence="3" type="ORF">DRW48_07915</name>
</gene>
<keyword evidence="1" id="KW-0812">Transmembrane</keyword>
<protein>
    <submittedName>
        <fullName evidence="3">DMT family transporter</fullName>
    </submittedName>
</protein>
<dbReference type="InterPro" id="IPR000620">
    <property type="entry name" value="EamA_dom"/>
</dbReference>
<dbReference type="KEGG" id="pars:DRW48_07915"/>
<feature type="transmembrane region" description="Helical" evidence="1">
    <location>
        <begin position="118"/>
        <end position="137"/>
    </location>
</feature>
<feature type="transmembrane region" description="Helical" evidence="1">
    <location>
        <begin position="94"/>
        <end position="111"/>
    </location>
</feature>
<dbReference type="Gene3D" id="1.10.3730.20">
    <property type="match status" value="1"/>
</dbReference>
<feature type="transmembrane region" description="Helical" evidence="1">
    <location>
        <begin position="143"/>
        <end position="161"/>
    </location>
</feature>
<dbReference type="EMBL" id="CP030918">
    <property type="protein sequence ID" value="AXC51156.1"/>
    <property type="molecule type" value="Genomic_DNA"/>
</dbReference>
<dbReference type="PANTHER" id="PTHR22911:SF103">
    <property type="entry name" value="BLR2811 PROTEIN"/>
    <property type="match status" value="1"/>
</dbReference>
<feature type="transmembrane region" description="Helical" evidence="1">
    <location>
        <begin position="31"/>
        <end position="49"/>
    </location>
</feature>
<feature type="transmembrane region" description="Helical" evidence="1">
    <location>
        <begin position="70"/>
        <end position="88"/>
    </location>
</feature>